<dbReference type="RefSeq" id="WP_084876767.1">
    <property type="nucleotide sequence ID" value="NZ_JAGGMY010000001.1"/>
</dbReference>
<dbReference type="AlphaFoldDB" id="A0A1X1EYJ0"/>
<accession>A0A1X1EYJ0</accession>
<dbReference type="STRING" id="55209.HA50_16960"/>
<dbReference type="EMBL" id="MLJI01000001">
    <property type="protein sequence ID" value="ORM94943.1"/>
    <property type="molecule type" value="Genomic_DNA"/>
</dbReference>
<gene>
    <name evidence="1" type="ORF">HA50_16960</name>
</gene>
<reference evidence="1 2" key="1">
    <citation type="journal article" date="2017" name="Antonie Van Leeuwenhoek">
        <title>Phylogenomic resolution of the bacterial genus Pantoea and its relationship with Erwinia and Tatumella.</title>
        <authorList>
            <person name="Palmer M."/>
            <person name="Steenkamp E.T."/>
            <person name="Coetzee M.P."/>
            <person name="Chan W.Y."/>
            <person name="van Zyl E."/>
            <person name="De Maayer P."/>
            <person name="Coutinho T.A."/>
            <person name="Blom J."/>
            <person name="Smits T.H."/>
            <person name="Duffy B."/>
            <person name="Venter S.N."/>
        </authorList>
    </citation>
    <scope>NUCLEOTIDE SEQUENCE [LARGE SCALE GENOMIC DNA]</scope>
    <source>
        <strain evidence="1 2">LMG 2657</strain>
    </source>
</reference>
<dbReference type="Proteomes" id="UP000193749">
    <property type="component" value="Unassembled WGS sequence"/>
</dbReference>
<protein>
    <submittedName>
        <fullName evidence="1">Uncharacterized protein</fullName>
    </submittedName>
</protein>
<organism evidence="1 2">
    <name type="scientific">Pantoea cypripedii</name>
    <name type="common">Pectobacterium cypripedii</name>
    <name type="synonym">Erwinia cypripedii</name>
    <dbReference type="NCBI Taxonomy" id="55209"/>
    <lineage>
        <taxon>Bacteria</taxon>
        <taxon>Pseudomonadati</taxon>
        <taxon>Pseudomonadota</taxon>
        <taxon>Gammaproteobacteria</taxon>
        <taxon>Enterobacterales</taxon>
        <taxon>Erwiniaceae</taxon>
        <taxon>Pantoea</taxon>
    </lineage>
</organism>
<evidence type="ECO:0000313" key="2">
    <source>
        <dbReference type="Proteomes" id="UP000193749"/>
    </source>
</evidence>
<evidence type="ECO:0000313" key="1">
    <source>
        <dbReference type="EMBL" id="ORM94943.1"/>
    </source>
</evidence>
<keyword evidence="2" id="KW-1185">Reference proteome</keyword>
<sequence>MTSINLIYIDDDQPQQVKGLIDAIINKSTFELHITHRPPTRMSEIATELRQGYDGIIIDQKLDSFVEGVEPVDYFGAALAQNLRTFMAGKSDNIPYKPIILLSLESLLVEYYNPDSSSHDLFDLVLSKSTLEEPDVLEKKVRLIGSIVNAYKRAHSEDSLYRLLSLSSDYALLDKRFETYLSQYKIDIHKLVTSIHSTLLRSSGMLVSEITLATRLGVDISNSPDWHKIIGHLEDFKYNGIFSDYYERWWWADIELWINSKLNCPIIKGLTSEKRVDIIKEVLNINSLNPIQPKHPGQSTKFWVNCIISKEPLDTIDALRASSMELKPWEDDRYLSIETVLNRQTGKLKIHPEDRTKKDRIQARFKLQ</sequence>
<name>A0A1X1EYJ0_PANCY</name>
<proteinExistence type="predicted"/>
<dbReference type="OrthoDB" id="6402183at2"/>
<comment type="caution">
    <text evidence="1">The sequence shown here is derived from an EMBL/GenBank/DDBJ whole genome shotgun (WGS) entry which is preliminary data.</text>
</comment>